<gene>
    <name evidence="1" type="ORF">BV926_05845</name>
</gene>
<organism evidence="1 2">
    <name type="scientific">Pectobacterium odoriferum</name>
    <dbReference type="NCBI Taxonomy" id="78398"/>
    <lineage>
        <taxon>Bacteria</taxon>
        <taxon>Pseudomonadati</taxon>
        <taxon>Pseudomonadota</taxon>
        <taxon>Gammaproteobacteria</taxon>
        <taxon>Enterobacterales</taxon>
        <taxon>Pectobacteriaceae</taxon>
        <taxon>Pectobacterium</taxon>
    </lineage>
</organism>
<dbReference type="RefSeq" id="WP_146043573.1">
    <property type="nucleotide sequence ID" value="NZ_MTAH01000002.1"/>
</dbReference>
<dbReference type="Proteomes" id="UP000237274">
    <property type="component" value="Unassembled WGS sequence"/>
</dbReference>
<dbReference type="EMBL" id="MTAO01000003">
    <property type="protein sequence ID" value="POE27445.1"/>
    <property type="molecule type" value="Genomic_DNA"/>
</dbReference>
<accession>A0ABD6VTE6</accession>
<evidence type="ECO:0000313" key="2">
    <source>
        <dbReference type="Proteomes" id="UP000237274"/>
    </source>
</evidence>
<evidence type="ECO:0008006" key="3">
    <source>
        <dbReference type="Google" id="ProtNLM"/>
    </source>
</evidence>
<dbReference type="AlphaFoldDB" id="A0ABD6VTE6"/>
<evidence type="ECO:0000313" key="1">
    <source>
        <dbReference type="EMBL" id="POE27445.1"/>
    </source>
</evidence>
<protein>
    <recommendedName>
        <fullName evidence="3">Glycosyltransferase family 1 protein</fullName>
    </recommendedName>
</protein>
<proteinExistence type="predicted"/>
<sequence>MSKKIYICCPGNVVTGGPELLHQFADSLRNEGVDSYMLYFPFDKTFSVPDAYKDYNVNIARYSDVRQDADSLVILPEVGSGFSTKFPLCTICIWWLSIDNFFGGDPNSLIVQSRHYIACALNRRMSFSKIKRCINLAQSEYASMFLKRKNIEPMLITDYLNNEHLSMDVYSEEREDIIVYNPKKGVEISRKLIEKNKDWRFVPIINMTATEVKSLLLKSKVYIDFGNHPGKDRLPREAAMAGCCIITGTRGSAGNDIDVAIQEKYKLSENNIDFENRFESLVSLIFKNYTKFFLDFKTYREKIVSEPHDFKRQVKCFVEKYCK</sequence>
<name>A0ABD6VTE6_9GAMM</name>
<comment type="caution">
    <text evidence="1">The sequence shown here is derived from an EMBL/GenBank/DDBJ whole genome shotgun (WGS) entry which is preliminary data.</text>
</comment>
<reference evidence="1 2" key="1">
    <citation type="submission" date="2017-01" db="EMBL/GenBank/DDBJ databases">
        <title>Comparative Genomics of 38 Pectobacterium strains comprising three species revealed the characteristics of Pectobacterium carotovorum.</title>
        <authorList>
            <person name="Xie H."/>
            <person name="Ma Y."/>
            <person name="Li X."/>
        </authorList>
    </citation>
    <scope>NUCLEOTIDE SEQUENCE [LARGE SCALE GENOMIC DNA]</scope>
    <source>
        <strain evidence="1 2">Q142</strain>
    </source>
</reference>